<evidence type="ECO:0000256" key="15">
    <source>
        <dbReference type="ARBA" id="ARBA00039316"/>
    </source>
</evidence>
<keyword evidence="8" id="KW-0863">Zinc-finger</keyword>
<evidence type="ECO:0000256" key="11">
    <source>
        <dbReference type="ARBA" id="ARBA00022881"/>
    </source>
</evidence>
<dbReference type="Proteomes" id="UP000229703">
    <property type="component" value="Unassembled WGS sequence"/>
</dbReference>
<dbReference type="PROSITE" id="PS00211">
    <property type="entry name" value="ABC_TRANSPORTER_1"/>
    <property type="match status" value="1"/>
</dbReference>
<gene>
    <name evidence="18" type="ORF">COZ37_04655</name>
</gene>
<dbReference type="GO" id="GO:0009380">
    <property type="term" value="C:excinuclease repair complex"/>
    <property type="evidence" value="ECO:0007669"/>
    <property type="project" value="InterPro"/>
</dbReference>
<dbReference type="Gene3D" id="1.20.1580.10">
    <property type="entry name" value="ABC transporter ATPase like domain"/>
    <property type="match status" value="3"/>
</dbReference>
<evidence type="ECO:0000256" key="10">
    <source>
        <dbReference type="ARBA" id="ARBA00022840"/>
    </source>
</evidence>
<dbReference type="InterPro" id="IPR004602">
    <property type="entry name" value="UvrA"/>
</dbReference>
<organism evidence="18 19">
    <name type="scientific">bacterium (Candidatus Ratteibacteria) CG_4_10_14_3_um_filter_41_18</name>
    <dbReference type="NCBI Taxonomy" id="2014287"/>
    <lineage>
        <taxon>Bacteria</taxon>
        <taxon>Candidatus Ratteibacteria</taxon>
    </lineage>
</organism>
<keyword evidence="11" id="KW-0267">Excision nuclease</keyword>
<feature type="non-terminal residue" evidence="18">
    <location>
        <position position="926"/>
    </location>
</feature>
<evidence type="ECO:0000256" key="3">
    <source>
        <dbReference type="ARBA" id="ARBA00022723"/>
    </source>
</evidence>
<dbReference type="InterPro" id="IPR041552">
    <property type="entry name" value="UvrA_DNA-bd"/>
</dbReference>
<dbReference type="InterPro" id="IPR003439">
    <property type="entry name" value="ABC_transporter-like_ATP-bd"/>
</dbReference>
<comment type="similarity">
    <text evidence="14">Belongs to the ABC transporter superfamily. UvrA family.</text>
</comment>
<keyword evidence="9" id="KW-0862">Zinc</keyword>
<dbReference type="AlphaFoldDB" id="A0A2M7M2X7"/>
<keyword evidence="12" id="KW-0238">DNA-binding</keyword>
<feature type="domain" description="ABC transporter" evidence="17">
    <location>
        <begin position="583"/>
        <end position="921"/>
    </location>
</feature>
<evidence type="ECO:0000256" key="1">
    <source>
        <dbReference type="ARBA" id="ARBA00004496"/>
    </source>
</evidence>
<dbReference type="SMART" id="SM00382">
    <property type="entry name" value="AAA"/>
    <property type="match status" value="1"/>
</dbReference>
<keyword evidence="3" id="KW-0479">Metal-binding</keyword>
<dbReference type="HAMAP" id="MF_00205">
    <property type="entry name" value="UvrA"/>
    <property type="match status" value="1"/>
</dbReference>
<name>A0A2M7M2X7_9BACT</name>
<dbReference type="EMBL" id="PFJK01000215">
    <property type="protein sequence ID" value="PIX77060.1"/>
    <property type="molecule type" value="Genomic_DNA"/>
</dbReference>
<dbReference type="Gene3D" id="3.40.50.300">
    <property type="entry name" value="P-loop containing nucleotide triphosphate hydrolases"/>
    <property type="match status" value="3"/>
</dbReference>
<dbReference type="InterPro" id="IPR041102">
    <property type="entry name" value="UvrA_inter"/>
</dbReference>
<dbReference type="GO" id="GO:0006289">
    <property type="term" value="P:nucleotide-excision repair"/>
    <property type="evidence" value="ECO:0007669"/>
    <property type="project" value="InterPro"/>
</dbReference>
<dbReference type="FunFam" id="1.20.1580.10:FF:000002">
    <property type="entry name" value="UvrABC system protein A"/>
    <property type="match status" value="1"/>
</dbReference>
<dbReference type="GO" id="GO:0008270">
    <property type="term" value="F:zinc ion binding"/>
    <property type="evidence" value="ECO:0007669"/>
    <property type="project" value="UniProtKB-KW"/>
</dbReference>
<evidence type="ECO:0000256" key="9">
    <source>
        <dbReference type="ARBA" id="ARBA00022833"/>
    </source>
</evidence>
<evidence type="ECO:0000256" key="5">
    <source>
        <dbReference type="ARBA" id="ARBA00022741"/>
    </source>
</evidence>
<evidence type="ECO:0000256" key="2">
    <source>
        <dbReference type="ARBA" id="ARBA00022490"/>
    </source>
</evidence>
<dbReference type="GO" id="GO:0016887">
    <property type="term" value="F:ATP hydrolysis activity"/>
    <property type="evidence" value="ECO:0007669"/>
    <property type="project" value="InterPro"/>
</dbReference>
<dbReference type="GO" id="GO:0005524">
    <property type="term" value="F:ATP binding"/>
    <property type="evidence" value="ECO:0007669"/>
    <property type="project" value="UniProtKB-KW"/>
</dbReference>
<dbReference type="Gene3D" id="3.30.190.20">
    <property type="match status" value="1"/>
</dbReference>
<dbReference type="SUPFAM" id="SSF52540">
    <property type="entry name" value="P-loop containing nucleoside triphosphate hydrolases"/>
    <property type="match status" value="2"/>
</dbReference>
<dbReference type="GO" id="GO:0003677">
    <property type="term" value="F:DNA binding"/>
    <property type="evidence" value="ECO:0007669"/>
    <property type="project" value="UniProtKB-KW"/>
</dbReference>
<evidence type="ECO:0000256" key="4">
    <source>
        <dbReference type="ARBA" id="ARBA00022737"/>
    </source>
</evidence>
<keyword evidence="13" id="KW-0234">DNA repair</keyword>
<keyword evidence="4" id="KW-0677">Repeat</keyword>
<dbReference type="NCBIfam" id="TIGR00630">
    <property type="entry name" value="uvra"/>
    <property type="match status" value="1"/>
</dbReference>
<dbReference type="InterPro" id="IPR003593">
    <property type="entry name" value="AAA+_ATPase"/>
</dbReference>
<keyword evidence="6" id="KW-0227">DNA damage</keyword>
<sequence>MAENEIVIKGACEHNLKNINLALPRNKLIVITGLSGSGKSSLAFDTLYAEGQRRYIESLSAYARQFLEQLKKPNIDYISGLPPAIAIEQRKAVSNPRSTVATTTEIYDYLRLLFARVGIPHCPKCGRVISRQSLQEICERIEKHPRGVHIQILAPIVRGRKGEYRELFPDIEKSGFVKVRVDGKIYDLAEKISLARYKMHRIEVIIDELSLKEENKSRLAESIQVALKLGKGLVIASLDGKESLYSENYACPHCDVSFEELTPRMFSFNSPYGACPVCKGLGFRIEVDPDLVIPNKSKTLYEGAIKPWHEAGGRGIFLHYRRKLRRIANHLGYDLDSPVSDFKKKDLDVILYGSQELNFEGVIHNLERRMRETESEFRRTEILKYMRELPCPACKEGRLREESLAVTIEGKSILDITRMSITQAMDFFSRLKLEKRRAFIASQILKEIKSRLEFMSEVGLDYLTLDRMSHTLSGGEAERTRLATQIGSGLVGVLYILDEPTIGLHQRDNRQLLATLKRLRDLGNTVVIIEHDETTIRTADYLVDLGPGAGLAGGKVVAKGNLQNILECKSSLTGKYLKGELKIKVSSARRKPKENRFLRILGAAEHNLKNIDVKIPLGLFICVTGVSGSGKSTLVDEILRNGLNKIFYHSKEKPGKHKAILGANLIDKVVLVDQSPIGRTPRSNPATYTGLFSPVREVFSRLPESKMRGYKPGRFSFNVKDGRCGTCQGDGITKIEMHFLPDIEVPCEVCQGKRYNRETLEIRFKGKNIAEVLAMKIEKALKFFENIPSVRGKLETLNDVGLGYLELGQSATTLSGGEAQRVKLATELSRKGTERTLYLLDEPTTGLHFADIEKLLKVLNRLVDKGSTVMVIEHQLDVVKNADYIIDLGPEGGERGGYVVAAGTPEEIAASPRSYTGKYLKEMLSK</sequence>
<keyword evidence="5" id="KW-0547">Nucleotide-binding</keyword>
<evidence type="ECO:0000256" key="14">
    <source>
        <dbReference type="ARBA" id="ARBA00038000"/>
    </source>
</evidence>
<evidence type="ECO:0000313" key="18">
    <source>
        <dbReference type="EMBL" id="PIX77060.1"/>
    </source>
</evidence>
<evidence type="ECO:0000256" key="13">
    <source>
        <dbReference type="ARBA" id="ARBA00023204"/>
    </source>
</evidence>
<dbReference type="PROSITE" id="PS50893">
    <property type="entry name" value="ABC_TRANSPORTER_2"/>
    <property type="match status" value="1"/>
</dbReference>
<evidence type="ECO:0000256" key="16">
    <source>
        <dbReference type="ARBA" id="ARBA00042156"/>
    </source>
</evidence>
<dbReference type="PANTHER" id="PTHR43152:SF3">
    <property type="entry name" value="UVRABC SYSTEM PROTEIN A"/>
    <property type="match status" value="1"/>
</dbReference>
<evidence type="ECO:0000256" key="6">
    <source>
        <dbReference type="ARBA" id="ARBA00022763"/>
    </source>
</evidence>
<dbReference type="PANTHER" id="PTHR43152">
    <property type="entry name" value="UVRABC SYSTEM PROTEIN A"/>
    <property type="match status" value="1"/>
</dbReference>
<protein>
    <recommendedName>
        <fullName evidence="15">UvrABC system protein A</fullName>
    </recommendedName>
    <alternativeName>
        <fullName evidence="16">Excinuclease ABC subunit A</fullName>
    </alternativeName>
</protein>
<dbReference type="NCBIfam" id="NF001503">
    <property type="entry name" value="PRK00349.1"/>
    <property type="match status" value="1"/>
</dbReference>
<proteinExistence type="inferred from homology"/>
<dbReference type="Pfam" id="PF17755">
    <property type="entry name" value="UvrA_DNA-bind"/>
    <property type="match status" value="1"/>
</dbReference>
<dbReference type="GO" id="GO:0004518">
    <property type="term" value="F:nuclease activity"/>
    <property type="evidence" value="ECO:0007669"/>
    <property type="project" value="UniProtKB-KW"/>
</dbReference>
<evidence type="ECO:0000313" key="19">
    <source>
        <dbReference type="Proteomes" id="UP000229703"/>
    </source>
</evidence>
<evidence type="ECO:0000256" key="12">
    <source>
        <dbReference type="ARBA" id="ARBA00023125"/>
    </source>
</evidence>
<accession>A0A2M7M2X7</accession>
<keyword evidence="10" id="KW-0067">ATP-binding</keyword>
<evidence type="ECO:0000256" key="8">
    <source>
        <dbReference type="ARBA" id="ARBA00022771"/>
    </source>
</evidence>
<dbReference type="Gene3D" id="1.10.8.280">
    <property type="entry name" value="ABC transporter ATPase domain-like"/>
    <property type="match status" value="1"/>
</dbReference>
<keyword evidence="7" id="KW-0228">DNA excision</keyword>
<dbReference type="InterPro" id="IPR027417">
    <property type="entry name" value="P-loop_NTPase"/>
</dbReference>
<reference evidence="19" key="1">
    <citation type="submission" date="2017-09" db="EMBL/GenBank/DDBJ databases">
        <title>Depth-based differentiation of microbial function through sediment-hosted aquifers and enrichment of novel symbionts in the deep terrestrial subsurface.</title>
        <authorList>
            <person name="Probst A.J."/>
            <person name="Ladd B."/>
            <person name="Jarett J.K."/>
            <person name="Geller-Mcgrath D.E."/>
            <person name="Sieber C.M.K."/>
            <person name="Emerson J.B."/>
            <person name="Anantharaman K."/>
            <person name="Thomas B.C."/>
            <person name="Malmstrom R."/>
            <person name="Stieglmeier M."/>
            <person name="Klingl A."/>
            <person name="Woyke T."/>
            <person name="Ryan C.M."/>
            <person name="Banfield J.F."/>
        </authorList>
    </citation>
    <scope>NUCLEOTIDE SEQUENCE [LARGE SCALE GENOMIC DNA]</scope>
</reference>
<dbReference type="CDD" id="cd03271">
    <property type="entry name" value="ABC_UvrA_II"/>
    <property type="match status" value="1"/>
</dbReference>
<dbReference type="Pfam" id="PF17760">
    <property type="entry name" value="UvrA_inter"/>
    <property type="match status" value="1"/>
</dbReference>
<evidence type="ECO:0000256" key="7">
    <source>
        <dbReference type="ARBA" id="ARBA00022769"/>
    </source>
</evidence>
<comment type="caution">
    <text evidence="18">The sequence shown here is derived from an EMBL/GenBank/DDBJ whole genome shotgun (WGS) entry which is preliminary data.</text>
</comment>
<keyword evidence="2" id="KW-0963">Cytoplasm</keyword>
<dbReference type="GO" id="GO:0005737">
    <property type="term" value="C:cytoplasm"/>
    <property type="evidence" value="ECO:0007669"/>
    <property type="project" value="UniProtKB-SubCell"/>
</dbReference>
<evidence type="ECO:0000259" key="17">
    <source>
        <dbReference type="PROSITE" id="PS50893"/>
    </source>
</evidence>
<comment type="subcellular location">
    <subcellularLocation>
        <location evidence="1">Cytoplasm</location>
    </subcellularLocation>
</comment>
<dbReference type="InterPro" id="IPR017871">
    <property type="entry name" value="ABC_transporter-like_CS"/>
</dbReference>